<dbReference type="EMBL" id="MU151835">
    <property type="protein sequence ID" value="KAF9441628.1"/>
    <property type="molecule type" value="Genomic_DNA"/>
</dbReference>
<evidence type="ECO:0000313" key="3">
    <source>
        <dbReference type="EMBL" id="KAF9441628.1"/>
    </source>
</evidence>
<dbReference type="InterPro" id="IPR050491">
    <property type="entry name" value="AmpC-like"/>
</dbReference>
<evidence type="ECO:0000313" key="4">
    <source>
        <dbReference type="Proteomes" id="UP000807342"/>
    </source>
</evidence>
<evidence type="ECO:0000256" key="1">
    <source>
        <dbReference type="ARBA" id="ARBA00038215"/>
    </source>
</evidence>
<dbReference type="SUPFAM" id="SSF56601">
    <property type="entry name" value="beta-lactamase/transpeptidase-like"/>
    <property type="match status" value="1"/>
</dbReference>
<reference evidence="3" key="1">
    <citation type="submission" date="2020-11" db="EMBL/GenBank/DDBJ databases">
        <authorList>
            <consortium name="DOE Joint Genome Institute"/>
            <person name="Ahrendt S."/>
            <person name="Riley R."/>
            <person name="Andreopoulos W."/>
            <person name="Labutti K."/>
            <person name="Pangilinan J."/>
            <person name="Ruiz-Duenas F.J."/>
            <person name="Barrasa J.M."/>
            <person name="Sanchez-Garcia M."/>
            <person name="Camarero S."/>
            <person name="Miyauchi S."/>
            <person name="Serrano A."/>
            <person name="Linde D."/>
            <person name="Babiker R."/>
            <person name="Drula E."/>
            <person name="Ayuso-Fernandez I."/>
            <person name="Pacheco R."/>
            <person name="Padilla G."/>
            <person name="Ferreira P."/>
            <person name="Barriuso J."/>
            <person name="Kellner H."/>
            <person name="Castanera R."/>
            <person name="Alfaro M."/>
            <person name="Ramirez L."/>
            <person name="Pisabarro A.G."/>
            <person name="Kuo A."/>
            <person name="Tritt A."/>
            <person name="Lipzen A."/>
            <person name="He G."/>
            <person name="Yan M."/>
            <person name="Ng V."/>
            <person name="Cullen D."/>
            <person name="Martin F."/>
            <person name="Rosso M.-N."/>
            <person name="Henrissat B."/>
            <person name="Hibbett D."/>
            <person name="Martinez A.T."/>
            <person name="Grigoriev I.V."/>
        </authorList>
    </citation>
    <scope>NUCLEOTIDE SEQUENCE</scope>
    <source>
        <strain evidence="3">MF-IS2</strain>
    </source>
</reference>
<comment type="similarity">
    <text evidence="1">Belongs to the peptidase S12 family.</text>
</comment>
<accession>A0A9P5WZA4</accession>
<dbReference type="PANTHER" id="PTHR46825:SF15">
    <property type="entry name" value="BETA-LACTAMASE-RELATED DOMAIN-CONTAINING PROTEIN"/>
    <property type="match status" value="1"/>
</dbReference>
<gene>
    <name evidence="3" type="ORF">P691DRAFT_790898</name>
</gene>
<evidence type="ECO:0000259" key="2">
    <source>
        <dbReference type="Pfam" id="PF00144"/>
    </source>
</evidence>
<name>A0A9P5WZA4_9AGAR</name>
<dbReference type="InterPro" id="IPR001466">
    <property type="entry name" value="Beta-lactam-related"/>
</dbReference>
<dbReference type="Pfam" id="PF00144">
    <property type="entry name" value="Beta-lactamase"/>
    <property type="match status" value="1"/>
</dbReference>
<dbReference type="InterPro" id="IPR012338">
    <property type="entry name" value="Beta-lactam/transpept-like"/>
</dbReference>
<dbReference type="Proteomes" id="UP000807342">
    <property type="component" value="Unassembled WGS sequence"/>
</dbReference>
<comment type="caution">
    <text evidence="3">The sequence shown here is derived from an EMBL/GenBank/DDBJ whole genome shotgun (WGS) entry which is preliminary data.</text>
</comment>
<proteinExistence type="inferred from homology"/>
<protein>
    <submittedName>
        <fullName evidence="3">Beta-lactamase/transpeptidase-like protein</fullName>
    </submittedName>
</protein>
<organism evidence="3 4">
    <name type="scientific">Macrolepiota fuliginosa MF-IS2</name>
    <dbReference type="NCBI Taxonomy" id="1400762"/>
    <lineage>
        <taxon>Eukaryota</taxon>
        <taxon>Fungi</taxon>
        <taxon>Dikarya</taxon>
        <taxon>Basidiomycota</taxon>
        <taxon>Agaricomycotina</taxon>
        <taxon>Agaricomycetes</taxon>
        <taxon>Agaricomycetidae</taxon>
        <taxon>Agaricales</taxon>
        <taxon>Agaricineae</taxon>
        <taxon>Agaricaceae</taxon>
        <taxon>Macrolepiota</taxon>
    </lineage>
</organism>
<feature type="domain" description="Beta-lactamase-related" evidence="2">
    <location>
        <begin position="72"/>
        <end position="396"/>
    </location>
</feature>
<sequence length="659" mass="73860">MSTSGMVGVGVVALSRSRKRYFDAVGTRHVVSGRKEMEGEEMRSDVGSGGRRGCEYLGSENPATSGKTYIPTGWLHEFGSYGLANVQGTPVTSDTMSSIASNSKLFLAYSVRLLINNSTLREEYGKELKWTTKARDVFEEAWKLMDGDMDRGTSIQDILSHRTGMPRHDFSTATGQDGVAQMISTMRYLRPSAEFRQTFQYNNLMYEALSYLPRLLLNQSFESYINQHIFQPLNMSSSTYSIKVAEGREAFAHGFQWHMRDFSRGINGTRRATVPYFFRPGEETMWAGAGGILLSARDLATWVSMLLNDGRHPYTNKTIVPTSVVEHAATGVTVSNGKAPYPELSPKVYGAGQWRYSYRGHELIEHGGTAPGFITQVARFPHDNLGLIILSNDANGLWLTEAVKWRLVDDILFEFQEMSTTNPLRPRYEEIWGSHLSASQTHTPRPDSPTPPSAPLEVLASGTYNHPAYGVLQPCLVPPQHYSLTSHSDHLHSSKETHAYHVHAHCEALLTSPTAQYIFSQTNLSIPTLLIPFKRTFATHLRLQHFTRNIFNISVLWGNAELRRAEGYSYSGDLHMYAGKAEKQHILPSPLFPAGNGGDEGNMLIGLDENFEVERVERVLSAPHFSYLSINIIMTSYDREPYCGGDLLMSEAYAHVFWR</sequence>
<dbReference type="PANTHER" id="PTHR46825">
    <property type="entry name" value="D-ALANYL-D-ALANINE-CARBOXYPEPTIDASE/ENDOPEPTIDASE AMPH"/>
    <property type="match status" value="1"/>
</dbReference>
<dbReference type="Gene3D" id="3.40.710.10">
    <property type="entry name" value="DD-peptidase/beta-lactamase superfamily"/>
    <property type="match status" value="1"/>
</dbReference>
<keyword evidence="4" id="KW-1185">Reference proteome</keyword>
<dbReference type="AlphaFoldDB" id="A0A9P5WZA4"/>
<dbReference type="OrthoDB" id="5946976at2759"/>